<keyword evidence="1" id="KW-1133">Transmembrane helix</keyword>
<feature type="transmembrane region" description="Helical" evidence="1">
    <location>
        <begin position="48"/>
        <end position="68"/>
    </location>
</feature>
<sequence>MPLRTCPDCGDEVSDRADACPNCGYPFAKDWGDERWAAARQKRRQRNIIVFAIAAAIVAFLIVNGYFWNVLDFVAD</sequence>
<dbReference type="AlphaFoldDB" id="A0A0F9ED36"/>
<gene>
    <name evidence="3" type="ORF">LCGC14_2440500</name>
</gene>
<dbReference type="Pfam" id="PF13248">
    <property type="entry name" value="Zn_ribbon_3"/>
    <property type="match status" value="1"/>
</dbReference>
<dbReference type="EMBL" id="LAZR01037542">
    <property type="protein sequence ID" value="KKL21933.1"/>
    <property type="molecule type" value="Genomic_DNA"/>
</dbReference>
<dbReference type="InterPro" id="IPR059113">
    <property type="entry name" value="Znf_ribbon"/>
</dbReference>
<reference evidence="3" key="1">
    <citation type="journal article" date="2015" name="Nature">
        <title>Complex archaea that bridge the gap between prokaryotes and eukaryotes.</title>
        <authorList>
            <person name="Spang A."/>
            <person name="Saw J.H."/>
            <person name="Jorgensen S.L."/>
            <person name="Zaremba-Niedzwiedzka K."/>
            <person name="Martijn J."/>
            <person name="Lind A.E."/>
            <person name="van Eijk R."/>
            <person name="Schleper C."/>
            <person name="Guy L."/>
            <person name="Ettema T.J."/>
        </authorList>
    </citation>
    <scope>NUCLEOTIDE SEQUENCE</scope>
</reference>
<comment type="caution">
    <text evidence="3">The sequence shown here is derived from an EMBL/GenBank/DDBJ whole genome shotgun (WGS) entry which is preliminary data.</text>
</comment>
<feature type="domain" description="Putative zinc-ribbon" evidence="2">
    <location>
        <begin position="4"/>
        <end position="27"/>
    </location>
</feature>
<accession>A0A0F9ED36</accession>
<evidence type="ECO:0000256" key="1">
    <source>
        <dbReference type="SAM" id="Phobius"/>
    </source>
</evidence>
<evidence type="ECO:0000313" key="3">
    <source>
        <dbReference type="EMBL" id="KKL21933.1"/>
    </source>
</evidence>
<evidence type="ECO:0000259" key="2">
    <source>
        <dbReference type="Pfam" id="PF13248"/>
    </source>
</evidence>
<name>A0A0F9ED36_9ZZZZ</name>
<keyword evidence="1" id="KW-0472">Membrane</keyword>
<proteinExistence type="predicted"/>
<organism evidence="3">
    <name type="scientific">marine sediment metagenome</name>
    <dbReference type="NCBI Taxonomy" id="412755"/>
    <lineage>
        <taxon>unclassified sequences</taxon>
        <taxon>metagenomes</taxon>
        <taxon>ecological metagenomes</taxon>
    </lineage>
</organism>
<keyword evidence="1" id="KW-0812">Transmembrane</keyword>
<protein>
    <recommendedName>
        <fullName evidence="2">Putative zinc-ribbon domain-containing protein</fullName>
    </recommendedName>
</protein>